<dbReference type="AlphaFoldDB" id="A0A2T6B100"/>
<evidence type="ECO:0000313" key="2">
    <source>
        <dbReference type="EMBL" id="PTX49766.1"/>
    </source>
</evidence>
<sequence>MTPATTAIILTQGKAMLLFSCPQQEDWKMTFKTVLAALALAFVPVIGSAACYGAHEEQVSTCADGMTYDTAQGACVVIAS</sequence>
<comment type="caution">
    <text evidence="2">The sequence shown here is derived from an EMBL/GenBank/DDBJ whole genome shotgun (WGS) entry which is preliminary data.</text>
</comment>
<organism evidence="2 3">
    <name type="scientific">Allosediminivita pacifica</name>
    <dbReference type="NCBI Taxonomy" id="1267769"/>
    <lineage>
        <taxon>Bacteria</taxon>
        <taxon>Pseudomonadati</taxon>
        <taxon>Pseudomonadota</taxon>
        <taxon>Alphaproteobacteria</taxon>
        <taxon>Rhodobacterales</taxon>
        <taxon>Paracoccaceae</taxon>
        <taxon>Allosediminivita</taxon>
    </lineage>
</organism>
<evidence type="ECO:0008006" key="4">
    <source>
        <dbReference type="Google" id="ProtNLM"/>
    </source>
</evidence>
<dbReference type="EMBL" id="QBKN01000006">
    <property type="protein sequence ID" value="PTX49766.1"/>
    <property type="molecule type" value="Genomic_DNA"/>
</dbReference>
<keyword evidence="3" id="KW-1185">Reference proteome</keyword>
<accession>A0A2T6B100</accession>
<keyword evidence="1" id="KW-0812">Transmembrane</keyword>
<evidence type="ECO:0000256" key="1">
    <source>
        <dbReference type="SAM" id="Phobius"/>
    </source>
</evidence>
<name>A0A2T6B100_9RHOB</name>
<protein>
    <recommendedName>
        <fullName evidence="4">Adenylosuccinate lyase</fullName>
    </recommendedName>
</protein>
<feature type="transmembrane region" description="Helical" evidence="1">
    <location>
        <begin position="34"/>
        <end position="55"/>
    </location>
</feature>
<keyword evidence="1" id="KW-0472">Membrane</keyword>
<gene>
    <name evidence="2" type="ORF">C8N44_106144</name>
</gene>
<keyword evidence="1" id="KW-1133">Transmembrane helix</keyword>
<reference evidence="2 3" key="1">
    <citation type="submission" date="2018-04" db="EMBL/GenBank/DDBJ databases">
        <title>Genomic Encyclopedia of Archaeal and Bacterial Type Strains, Phase II (KMG-II): from individual species to whole genera.</title>
        <authorList>
            <person name="Goeker M."/>
        </authorList>
    </citation>
    <scope>NUCLEOTIDE SEQUENCE [LARGE SCALE GENOMIC DNA]</scope>
    <source>
        <strain evidence="2 3">DSM 29329</strain>
    </source>
</reference>
<proteinExistence type="predicted"/>
<dbReference type="Proteomes" id="UP000244069">
    <property type="component" value="Unassembled WGS sequence"/>
</dbReference>
<evidence type="ECO:0000313" key="3">
    <source>
        <dbReference type="Proteomes" id="UP000244069"/>
    </source>
</evidence>